<keyword evidence="3" id="KW-1185">Reference proteome</keyword>
<name>A0A2B4S548_STYPI</name>
<accession>A0A2B4S548</accession>
<organism evidence="2 3">
    <name type="scientific">Stylophora pistillata</name>
    <name type="common">Smooth cauliflower coral</name>
    <dbReference type="NCBI Taxonomy" id="50429"/>
    <lineage>
        <taxon>Eukaryota</taxon>
        <taxon>Metazoa</taxon>
        <taxon>Cnidaria</taxon>
        <taxon>Anthozoa</taxon>
        <taxon>Hexacorallia</taxon>
        <taxon>Scleractinia</taxon>
        <taxon>Astrocoeniina</taxon>
        <taxon>Pocilloporidae</taxon>
        <taxon>Stylophora</taxon>
    </lineage>
</organism>
<feature type="compositionally biased region" description="Acidic residues" evidence="1">
    <location>
        <begin position="83"/>
        <end position="94"/>
    </location>
</feature>
<protein>
    <submittedName>
        <fullName evidence="2">Uncharacterized protein</fullName>
    </submittedName>
</protein>
<evidence type="ECO:0000313" key="2">
    <source>
        <dbReference type="EMBL" id="PFX23595.1"/>
    </source>
</evidence>
<dbReference type="EMBL" id="LSMT01000203">
    <property type="protein sequence ID" value="PFX23595.1"/>
    <property type="molecule type" value="Genomic_DNA"/>
</dbReference>
<proteinExistence type="predicted"/>
<dbReference type="Proteomes" id="UP000225706">
    <property type="component" value="Unassembled WGS sequence"/>
</dbReference>
<evidence type="ECO:0000256" key="1">
    <source>
        <dbReference type="SAM" id="MobiDB-lite"/>
    </source>
</evidence>
<dbReference type="AlphaFoldDB" id="A0A2B4S548"/>
<dbReference type="OrthoDB" id="264354at2759"/>
<evidence type="ECO:0000313" key="3">
    <source>
        <dbReference type="Proteomes" id="UP000225706"/>
    </source>
</evidence>
<sequence>MDSKACYMRHLEHNASMYSGKPANQRRALVVFSRTQRKFNMVEEAQMAEGNCSDSDKGDKVTVVTIEDEGSDFTPRDCIETDLPLEQEEGGSGS</sequence>
<gene>
    <name evidence="2" type="ORF">AWC38_SpisGene11875</name>
</gene>
<feature type="region of interest" description="Disordered" evidence="1">
    <location>
        <begin position="71"/>
        <end position="94"/>
    </location>
</feature>
<reference evidence="3" key="1">
    <citation type="journal article" date="2017" name="bioRxiv">
        <title>Comparative analysis of the genomes of Stylophora pistillata and Acropora digitifera provides evidence for extensive differences between species of corals.</title>
        <authorList>
            <person name="Voolstra C.R."/>
            <person name="Li Y."/>
            <person name="Liew Y.J."/>
            <person name="Baumgarten S."/>
            <person name="Zoccola D."/>
            <person name="Flot J.-F."/>
            <person name="Tambutte S."/>
            <person name="Allemand D."/>
            <person name="Aranda M."/>
        </authorList>
    </citation>
    <scope>NUCLEOTIDE SEQUENCE [LARGE SCALE GENOMIC DNA]</scope>
</reference>
<comment type="caution">
    <text evidence="2">The sequence shown here is derived from an EMBL/GenBank/DDBJ whole genome shotgun (WGS) entry which is preliminary data.</text>
</comment>